<feature type="transmembrane region" description="Helical" evidence="6">
    <location>
        <begin position="386"/>
        <end position="407"/>
    </location>
</feature>
<evidence type="ECO:0000313" key="8">
    <source>
        <dbReference type="EMBL" id="WMV35798.1"/>
    </source>
</evidence>
<dbReference type="InterPro" id="IPR043926">
    <property type="entry name" value="ABCG_dom"/>
</dbReference>
<dbReference type="GO" id="GO:0140359">
    <property type="term" value="F:ABC-type transporter activity"/>
    <property type="evidence" value="ECO:0007669"/>
    <property type="project" value="InterPro"/>
</dbReference>
<evidence type="ECO:0000256" key="4">
    <source>
        <dbReference type="ARBA" id="ARBA00022989"/>
    </source>
</evidence>
<evidence type="ECO:0000256" key="1">
    <source>
        <dbReference type="ARBA" id="ARBA00004141"/>
    </source>
</evidence>
<feature type="transmembrane region" description="Helical" evidence="6">
    <location>
        <begin position="211"/>
        <end position="230"/>
    </location>
</feature>
<evidence type="ECO:0000256" key="2">
    <source>
        <dbReference type="ARBA" id="ARBA00022448"/>
    </source>
</evidence>
<keyword evidence="2" id="KW-0813">Transport</keyword>
<proteinExistence type="predicted"/>
<organism evidence="8 9">
    <name type="scientific">Solanum verrucosum</name>
    <dbReference type="NCBI Taxonomy" id="315347"/>
    <lineage>
        <taxon>Eukaryota</taxon>
        <taxon>Viridiplantae</taxon>
        <taxon>Streptophyta</taxon>
        <taxon>Embryophyta</taxon>
        <taxon>Tracheophyta</taxon>
        <taxon>Spermatophyta</taxon>
        <taxon>Magnoliopsida</taxon>
        <taxon>eudicotyledons</taxon>
        <taxon>Gunneridae</taxon>
        <taxon>Pentapetalae</taxon>
        <taxon>asterids</taxon>
        <taxon>lamiids</taxon>
        <taxon>Solanales</taxon>
        <taxon>Solanaceae</taxon>
        <taxon>Solanoideae</taxon>
        <taxon>Solaneae</taxon>
        <taxon>Solanum</taxon>
    </lineage>
</organism>
<evidence type="ECO:0000259" key="7">
    <source>
        <dbReference type="Pfam" id="PF19055"/>
    </source>
</evidence>
<keyword evidence="3 6" id="KW-0812">Transmembrane</keyword>
<evidence type="ECO:0000256" key="5">
    <source>
        <dbReference type="ARBA" id="ARBA00023136"/>
    </source>
</evidence>
<dbReference type="PANTHER" id="PTHR48041:SF124">
    <property type="entry name" value="ABC TRANSPORTER G FAMILY MEMBER 28-LIKE"/>
    <property type="match status" value="1"/>
</dbReference>
<accession>A0AAF0U0T9</accession>
<gene>
    <name evidence="8" type="ORF">MTR67_029183</name>
</gene>
<feature type="transmembrane region" description="Helical" evidence="6">
    <location>
        <begin position="288"/>
        <end position="308"/>
    </location>
</feature>
<keyword evidence="4 6" id="KW-1133">Transmembrane helix</keyword>
<dbReference type="InterPro" id="IPR050352">
    <property type="entry name" value="ABCG_transporters"/>
</dbReference>
<feature type="domain" description="ABC transporter family G" evidence="7">
    <location>
        <begin position="163"/>
        <end position="410"/>
    </location>
</feature>
<keyword evidence="5 6" id="KW-0472">Membrane</keyword>
<name>A0AAF0U0T9_SOLVR</name>
<comment type="subcellular location">
    <subcellularLocation>
        <location evidence="1">Membrane</location>
        <topology evidence="1">Multi-pass membrane protein</topology>
    </subcellularLocation>
</comment>
<dbReference type="Proteomes" id="UP001234989">
    <property type="component" value="Chromosome 6"/>
</dbReference>
<feature type="transmembrane region" description="Helical" evidence="6">
    <location>
        <begin position="182"/>
        <end position="199"/>
    </location>
</feature>
<dbReference type="EMBL" id="CP133617">
    <property type="protein sequence ID" value="WMV35798.1"/>
    <property type="molecule type" value="Genomic_DNA"/>
</dbReference>
<evidence type="ECO:0000256" key="3">
    <source>
        <dbReference type="ARBA" id="ARBA00022692"/>
    </source>
</evidence>
<protein>
    <recommendedName>
        <fullName evidence="7">ABC transporter family G domain-containing protein</fullName>
    </recommendedName>
</protein>
<reference evidence="8" key="1">
    <citation type="submission" date="2023-08" db="EMBL/GenBank/DDBJ databases">
        <title>A de novo genome assembly of Solanum verrucosum Schlechtendal, a Mexican diploid species geographically isolated from the other diploid A-genome species in potato relatives.</title>
        <authorList>
            <person name="Hosaka K."/>
        </authorList>
    </citation>
    <scope>NUCLEOTIDE SEQUENCE</scope>
    <source>
        <tissue evidence="8">Young leaves</tissue>
    </source>
</reference>
<evidence type="ECO:0000313" key="9">
    <source>
        <dbReference type="Proteomes" id="UP001234989"/>
    </source>
</evidence>
<sequence>MQVAEMRMLRWMCGHTRSDKIRNEVIREKVGVASVVDKLREARLRWFGHVKRRCEDAPVIRCEGLVVEGTRRGRGRPKKYWREVWVVSVCSSLSLALAVLVCDTYSLMLFIAFHFSHCAIEATVSSVDYSLSFLLDAYLPPRGSGKVCVHSTLPRPHLVGFHWYCILIRLGKQRLREARIQSVDYLILLLAGICLGTIAKVSDESFGAQGYLYTVIAVSLLGKIAALRSFSLDKVYYWRESASGMSSLAYFMAKDTLDHFSTIVKPAVYLSMFYFFNNPRSTIWDNYLVLLCLTYCITGIAYCMAIYFEPGPAQLWSVLLPVVLTLIAKQDDDPLTAKIGNYCYPKWALEAFLLATARRYSGVWLISRCGLLKSRRYDLGDWYPCLIKLTLVGFLSRFVAFFCLVMFHKK</sequence>
<dbReference type="Pfam" id="PF19055">
    <property type="entry name" value="ABC2_membrane_7"/>
    <property type="match status" value="1"/>
</dbReference>
<keyword evidence="9" id="KW-1185">Reference proteome</keyword>
<dbReference type="PANTHER" id="PTHR48041">
    <property type="entry name" value="ABC TRANSPORTER G FAMILY MEMBER 28"/>
    <property type="match status" value="1"/>
</dbReference>
<dbReference type="GO" id="GO:0016020">
    <property type="term" value="C:membrane"/>
    <property type="evidence" value="ECO:0007669"/>
    <property type="project" value="UniProtKB-SubCell"/>
</dbReference>
<dbReference type="AlphaFoldDB" id="A0AAF0U0T9"/>
<evidence type="ECO:0000256" key="6">
    <source>
        <dbReference type="SAM" id="Phobius"/>
    </source>
</evidence>